<dbReference type="EnsemblPlants" id="TuG1812G0100002046.01.T01">
    <property type="protein sequence ID" value="TuG1812G0100002046.01.T01"/>
    <property type="gene ID" value="TuG1812G0100002046.01"/>
</dbReference>
<dbReference type="AlphaFoldDB" id="A0A8R7JYI8"/>
<reference evidence="2" key="3">
    <citation type="submission" date="2022-06" db="UniProtKB">
        <authorList>
            <consortium name="EnsemblPlants"/>
        </authorList>
    </citation>
    <scope>IDENTIFICATION</scope>
</reference>
<organism evidence="2 3">
    <name type="scientific">Triticum urartu</name>
    <name type="common">Red wild einkorn</name>
    <name type="synonym">Crithodium urartu</name>
    <dbReference type="NCBI Taxonomy" id="4572"/>
    <lineage>
        <taxon>Eukaryota</taxon>
        <taxon>Viridiplantae</taxon>
        <taxon>Streptophyta</taxon>
        <taxon>Embryophyta</taxon>
        <taxon>Tracheophyta</taxon>
        <taxon>Spermatophyta</taxon>
        <taxon>Magnoliopsida</taxon>
        <taxon>Liliopsida</taxon>
        <taxon>Poales</taxon>
        <taxon>Poaceae</taxon>
        <taxon>BOP clade</taxon>
        <taxon>Pooideae</taxon>
        <taxon>Triticodae</taxon>
        <taxon>Triticeae</taxon>
        <taxon>Triticinae</taxon>
        <taxon>Triticum</taxon>
    </lineage>
</organism>
<sequence length="74" mass="8141">MHNQLSACNSRNYTATFPPVQADSNDVPLDETSAFNSGTHASAYVPLRDNPTLGRQAQDHMKVSFSLPLNTTYQ</sequence>
<dbReference type="Proteomes" id="UP000015106">
    <property type="component" value="Chromosome 1"/>
</dbReference>
<dbReference type="Gramene" id="TuG1812G0100002046.01.T01">
    <property type="protein sequence ID" value="TuG1812G0100002046.01.T01"/>
    <property type="gene ID" value="TuG1812G0100002046.01"/>
</dbReference>
<protein>
    <submittedName>
        <fullName evidence="2">Uncharacterized protein</fullName>
    </submittedName>
</protein>
<keyword evidence="3" id="KW-1185">Reference proteome</keyword>
<reference evidence="3" key="1">
    <citation type="journal article" date="2013" name="Nature">
        <title>Draft genome of the wheat A-genome progenitor Triticum urartu.</title>
        <authorList>
            <person name="Ling H.Q."/>
            <person name="Zhao S."/>
            <person name="Liu D."/>
            <person name="Wang J."/>
            <person name="Sun H."/>
            <person name="Zhang C."/>
            <person name="Fan H."/>
            <person name="Li D."/>
            <person name="Dong L."/>
            <person name="Tao Y."/>
            <person name="Gao C."/>
            <person name="Wu H."/>
            <person name="Li Y."/>
            <person name="Cui Y."/>
            <person name="Guo X."/>
            <person name="Zheng S."/>
            <person name="Wang B."/>
            <person name="Yu K."/>
            <person name="Liang Q."/>
            <person name="Yang W."/>
            <person name="Lou X."/>
            <person name="Chen J."/>
            <person name="Feng M."/>
            <person name="Jian J."/>
            <person name="Zhang X."/>
            <person name="Luo G."/>
            <person name="Jiang Y."/>
            <person name="Liu J."/>
            <person name="Wang Z."/>
            <person name="Sha Y."/>
            <person name="Zhang B."/>
            <person name="Wu H."/>
            <person name="Tang D."/>
            <person name="Shen Q."/>
            <person name="Xue P."/>
            <person name="Zou S."/>
            <person name="Wang X."/>
            <person name="Liu X."/>
            <person name="Wang F."/>
            <person name="Yang Y."/>
            <person name="An X."/>
            <person name="Dong Z."/>
            <person name="Zhang K."/>
            <person name="Zhang X."/>
            <person name="Luo M.C."/>
            <person name="Dvorak J."/>
            <person name="Tong Y."/>
            <person name="Wang J."/>
            <person name="Yang H."/>
            <person name="Li Z."/>
            <person name="Wang D."/>
            <person name="Zhang A."/>
            <person name="Wang J."/>
        </authorList>
    </citation>
    <scope>NUCLEOTIDE SEQUENCE</scope>
    <source>
        <strain evidence="3">cv. G1812</strain>
    </source>
</reference>
<proteinExistence type="predicted"/>
<reference evidence="2" key="2">
    <citation type="submission" date="2018-03" db="EMBL/GenBank/DDBJ databases">
        <title>The Triticum urartu genome reveals the dynamic nature of wheat genome evolution.</title>
        <authorList>
            <person name="Ling H."/>
            <person name="Ma B."/>
            <person name="Shi X."/>
            <person name="Liu H."/>
            <person name="Dong L."/>
            <person name="Sun H."/>
            <person name="Cao Y."/>
            <person name="Gao Q."/>
            <person name="Zheng S."/>
            <person name="Li Y."/>
            <person name="Yu Y."/>
            <person name="Du H."/>
            <person name="Qi M."/>
            <person name="Li Y."/>
            <person name="Yu H."/>
            <person name="Cui Y."/>
            <person name="Wang N."/>
            <person name="Chen C."/>
            <person name="Wu H."/>
            <person name="Zhao Y."/>
            <person name="Zhang J."/>
            <person name="Li Y."/>
            <person name="Zhou W."/>
            <person name="Zhang B."/>
            <person name="Hu W."/>
            <person name="Eijk M."/>
            <person name="Tang J."/>
            <person name="Witsenboer H."/>
            <person name="Zhao S."/>
            <person name="Li Z."/>
            <person name="Zhang A."/>
            <person name="Wang D."/>
            <person name="Liang C."/>
        </authorList>
    </citation>
    <scope>NUCLEOTIDE SEQUENCE [LARGE SCALE GENOMIC DNA]</scope>
    <source>
        <strain evidence="2">cv. G1812</strain>
    </source>
</reference>
<evidence type="ECO:0000256" key="1">
    <source>
        <dbReference type="SAM" id="MobiDB-lite"/>
    </source>
</evidence>
<evidence type="ECO:0000313" key="2">
    <source>
        <dbReference type="EnsemblPlants" id="TuG1812G0100002046.01.T01"/>
    </source>
</evidence>
<feature type="region of interest" description="Disordered" evidence="1">
    <location>
        <begin position="1"/>
        <end position="34"/>
    </location>
</feature>
<name>A0A8R7JYI8_TRIUA</name>
<accession>A0A8R7JYI8</accession>
<feature type="compositionally biased region" description="Polar residues" evidence="1">
    <location>
        <begin position="1"/>
        <end position="15"/>
    </location>
</feature>
<evidence type="ECO:0000313" key="3">
    <source>
        <dbReference type="Proteomes" id="UP000015106"/>
    </source>
</evidence>